<reference evidence="16" key="1">
    <citation type="journal article" date="2023" name="G3 (Bethesda)">
        <title>Whole genome assemblies of Zophobas morio and Tenebrio molitor.</title>
        <authorList>
            <person name="Kaur S."/>
            <person name="Stinson S.A."/>
            <person name="diCenzo G.C."/>
        </authorList>
    </citation>
    <scope>NUCLEOTIDE SEQUENCE</scope>
    <source>
        <strain evidence="16">QUZm001</strain>
    </source>
</reference>
<evidence type="ECO:0000256" key="5">
    <source>
        <dbReference type="ARBA" id="ARBA00010617"/>
    </source>
</evidence>
<evidence type="ECO:0000313" key="16">
    <source>
        <dbReference type="EMBL" id="KAJ3656974.1"/>
    </source>
</evidence>
<proteinExistence type="inferred from homology"/>
<dbReference type="PANTHER" id="PTHR24291:SF189">
    <property type="entry name" value="CYTOCHROME P450 4C3-RELATED"/>
    <property type="match status" value="1"/>
</dbReference>
<evidence type="ECO:0000256" key="6">
    <source>
        <dbReference type="ARBA" id="ARBA00022617"/>
    </source>
</evidence>
<keyword evidence="13" id="KW-0472">Membrane</keyword>
<dbReference type="InterPro" id="IPR017972">
    <property type="entry name" value="Cyt_P450_CS"/>
</dbReference>
<dbReference type="PRINTS" id="PR00385">
    <property type="entry name" value="P450"/>
</dbReference>
<keyword evidence="12 15" id="KW-0503">Monooxygenase</keyword>
<evidence type="ECO:0000256" key="9">
    <source>
        <dbReference type="ARBA" id="ARBA00022848"/>
    </source>
</evidence>
<keyword evidence="8" id="KW-0256">Endoplasmic reticulum</keyword>
<dbReference type="GO" id="GO:0004497">
    <property type="term" value="F:monooxygenase activity"/>
    <property type="evidence" value="ECO:0007669"/>
    <property type="project" value="UniProtKB-KW"/>
</dbReference>
<evidence type="ECO:0000256" key="4">
    <source>
        <dbReference type="ARBA" id="ARBA00004406"/>
    </source>
</evidence>
<feature type="binding site" description="axial binding residue" evidence="14">
    <location>
        <position position="432"/>
    </location>
    <ligand>
        <name>heme</name>
        <dbReference type="ChEBI" id="CHEBI:30413"/>
    </ligand>
    <ligandPart>
        <name>Fe</name>
        <dbReference type="ChEBI" id="CHEBI:18248"/>
    </ligandPart>
</feature>
<dbReference type="InterPro" id="IPR002401">
    <property type="entry name" value="Cyt_P450_E_grp-I"/>
</dbReference>
<keyword evidence="9" id="KW-0492">Microsome</keyword>
<evidence type="ECO:0000256" key="14">
    <source>
        <dbReference type="PIRSR" id="PIRSR602401-1"/>
    </source>
</evidence>
<accession>A0AA38IL45</accession>
<dbReference type="PANTHER" id="PTHR24291">
    <property type="entry name" value="CYTOCHROME P450 FAMILY 4"/>
    <property type="match status" value="1"/>
</dbReference>
<evidence type="ECO:0000256" key="2">
    <source>
        <dbReference type="ARBA" id="ARBA00003690"/>
    </source>
</evidence>
<dbReference type="GO" id="GO:0020037">
    <property type="term" value="F:heme binding"/>
    <property type="evidence" value="ECO:0007669"/>
    <property type="project" value="InterPro"/>
</dbReference>
<dbReference type="Pfam" id="PF00067">
    <property type="entry name" value="p450"/>
    <property type="match status" value="1"/>
</dbReference>
<keyword evidence="7 14" id="KW-0479">Metal-binding</keyword>
<dbReference type="EMBL" id="JALNTZ010000004">
    <property type="protein sequence ID" value="KAJ3656974.1"/>
    <property type="molecule type" value="Genomic_DNA"/>
</dbReference>
<evidence type="ECO:0000313" key="17">
    <source>
        <dbReference type="Proteomes" id="UP001168821"/>
    </source>
</evidence>
<dbReference type="Gene3D" id="1.10.630.10">
    <property type="entry name" value="Cytochrome P450"/>
    <property type="match status" value="1"/>
</dbReference>
<dbReference type="InterPro" id="IPR050196">
    <property type="entry name" value="Cytochrome_P450_Monoox"/>
</dbReference>
<comment type="function">
    <text evidence="2">May be involved in the metabolism of insect hormones and in the breakdown of synthetic insecticides.</text>
</comment>
<evidence type="ECO:0008006" key="18">
    <source>
        <dbReference type="Google" id="ProtNLM"/>
    </source>
</evidence>
<organism evidence="16 17">
    <name type="scientific">Zophobas morio</name>
    <dbReference type="NCBI Taxonomy" id="2755281"/>
    <lineage>
        <taxon>Eukaryota</taxon>
        <taxon>Metazoa</taxon>
        <taxon>Ecdysozoa</taxon>
        <taxon>Arthropoda</taxon>
        <taxon>Hexapoda</taxon>
        <taxon>Insecta</taxon>
        <taxon>Pterygota</taxon>
        <taxon>Neoptera</taxon>
        <taxon>Endopterygota</taxon>
        <taxon>Coleoptera</taxon>
        <taxon>Polyphaga</taxon>
        <taxon>Cucujiformia</taxon>
        <taxon>Tenebrionidae</taxon>
        <taxon>Zophobas</taxon>
    </lineage>
</organism>
<comment type="subcellular location">
    <subcellularLocation>
        <location evidence="4">Endoplasmic reticulum membrane</location>
        <topology evidence="4">Peripheral membrane protein</topology>
    </subcellularLocation>
    <subcellularLocation>
        <location evidence="3">Microsome membrane</location>
        <topology evidence="3">Peripheral membrane protein</topology>
    </subcellularLocation>
</comment>
<comment type="similarity">
    <text evidence="5 15">Belongs to the cytochrome P450 family.</text>
</comment>
<dbReference type="GO" id="GO:0005506">
    <property type="term" value="F:iron ion binding"/>
    <property type="evidence" value="ECO:0007669"/>
    <property type="project" value="InterPro"/>
</dbReference>
<dbReference type="SUPFAM" id="SSF48264">
    <property type="entry name" value="Cytochrome P450"/>
    <property type="match status" value="1"/>
</dbReference>
<evidence type="ECO:0000256" key="12">
    <source>
        <dbReference type="ARBA" id="ARBA00023033"/>
    </source>
</evidence>
<dbReference type="PRINTS" id="PR00463">
    <property type="entry name" value="EP450I"/>
</dbReference>
<evidence type="ECO:0000256" key="13">
    <source>
        <dbReference type="ARBA" id="ARBA00023136"/>
    </source>
</evidence>
<gene>
    <name evidence="16" type="ORF">Zmor_016011</name>
</gene>
<dbReference type="InterPro" id="IPR036396">
    <property type="entry name" value="Cyt_P450_sf"/>
</dbReference>
<evidence type="ECO:0000256" key="7">
    <source>
        <dbReference type="ARBA" id="ARBA00022723"/>
    </source>
</evidence>
<dbReference type="InterPro" id="IPR001128">
    <property type="entry name" value="Cyt_P450"/>
</dbReference>
<evidence type="ECO:0000256" key="3">
    <source>
        <dbReference type="ARBA" id="ARBA00004174"/>
    </source>
</evidence>
<dbReference type="GO" id="GO:0016705">
    <property type="term" value="F:oxidoreductase activity, acting on paired donors, with incorporation or reduction of molecular oxygen"/>
    <property type="evidence" value="ECO:0007669"/>
    <property type="project" value="InterPro"/>
</dbReference>
<evidence type="ECO:0000256" key="1">
    <source>
        <dbReference type="ARBA" id="ARBA00001971"/>
    </source>
</evidence>
<keyword evidence="17" id="KW-1185">Reference proteome</keyword>
<keyword evidence="11 14" id="KW-0408">Iron</keyword>
<keyword evidence="10 15" id="KW-0560">Oxidoreductase</keyword>
<dbReference type="Proteomes" id="UP001168821">
    <property type="component" value="Unassembled WGS sequence"/>
</dbReference>
<comment type="caution">
    <text evidence="16">The sequence shown here is derived from an EMBL/GenBank/DDBJ whole genome shotgun (WGS) entry which is preliminary data.</text>
</comment>
<keyword evidence="6 14" id="KW-0349">Heme</keyword>
<name>A0AA38IL45_9CUCU</name>
<dbReference type="AlphaFoldDB" id="A0AA38IL45"/>
<dbReference type="GO" id="GO:0005789">
    <property type="term" value="C:endoplasmic reticulum membrane"/>
    <property type="evidence" value="ECO:0007669"/>
    <property type="project" value="UniProtKB-SubCell"/>
</dbReference>
<sequence length="552" mass="64420">MLIWIFIYAVTFVIISVLWKKRWLLYHAWKIPGPFSVPLVGSAFLLSATKDNFFDLICGKMESWRPVTKFWVGSQLYIATTRPTDVEKILTNCLNKSPFYENFNDIMKDTLLTSKVSIWKEHRKMINPSFNSKILNSHHDTFVKYSREMVKILDDKEGVEQTDFLQVIWEKTVDVALATLTNVKPHVVKKRQRITSITARYEQILIQRFHTFWLLIEFFWKLSNLHKEHKMLCETSHEIAKNIIAEEYMSHETEDRNDDTIESKRFLRNLTKLNRTMQISREEILEETIFMIIAASETSALTVNTVLTILGIYSDIQERVYQELVSVLPNIENSPTQEEINRLDYLERVIKETLRLVPTAPLILRYADEDIKCDPYVFPAGSNLVVPLILLHRAPEVWPEPEKFDPDRFLPDEVAKRHRCSYIPFSFGARNCIGLRFGMMEVKIMVATILRNFKVQTVGGREEISKEKIPRGLDPTNPQAKLSIPTLRGKYWFKKNNVYASCMAGDLVLDIKDLLQMPHPSSPRKYLLSLDNVLLLSIQSRFDEKWCNDMMS</sequence>
<evidence type="ECO:0000256" key="15">
    <source>
        <dbReference type="RuleBase" id="RU000461"/>
    </source>
</evidence>
<comment type="cofactor">
    <cofactor evidence="1 14">
        <name>heme</name>
        <dbReference type="ChEBI" id="CHEBI:30413"/>
    </cofactor>
</comment>
<protein>
    <recommendedName>
        <fullName evidence="18">Cytochrome P450 4C1</fullName>
    </recommendedName>
</protein>
<evidence type="ECO:0000256" key="8">
    <source>
        <dbReference type="ARBA" id="ARBA00022824"/>
    </source>
</evidence>
<dbReference type="PROSITE" id="PS00086">
    <property type="entry name" value="CYTOCHROME_P450"/>
    <property type="match status" value="1"/>
</dbReference>
<evidence type="ECO:0000256" key="11">
    <source>
        <dbReference type="ARBA" id="ARBA00023004"/>
    </source>
</evidence>
<evidence type="ECO:0000256" key="10">
    <source>
        <dbReference type="ARBA" id="ARBA00023002"/>
    </source>
</evidence>